<evidence type="ECO:0000313" key="4">
    <source>
        <dbReference type="Proteomes" id="UP000223749"/>
    </source>
</evidence>
<dbReference type="InterPro" id="IPR050345">
    <property type="entry name" value="Aliph_Amidase/BUP"/>
</dbReference>
<dbReference type="Gene3D" id="3.60.110.10">
    <property type="entry name" value="Carbon-nitrogen hydrolase"/>
    <property type="match status" value="1"/>
</dbReference>
<gene>
    <name evidence="3" type="ORF">CPT03_05010</name>
</gene>
<dbReference type="PROSITE" id="PS50263">
    <property type="entry name" value="CN_HYDROLASE"/>
    <property type="match status" value="1"/>
</dbReference>
<organism evidence="3 4">
    <name type="scientific">Pedobacter ginsengisoli</name>
    <dbReference type="NCBI Taxonomy" id="363852"/>
    <lineage>
        <taxon>Bacteria</taxon>
        <taxon>Pseudomonadati</taxon>
        <taxon>Bacteroidota</taxon>
        <taxon>Sphingobacteriia</taxon>
        <taxon>Sphingobacteriales</taxon>
        <taxon>Sphingobacteriaceae</taxon>
        <taxon>Pedobacter</taxon>
    </lineage>
</organism>
<protein>
    <submittedName>
        <fullName evidence="3">Carbon-nitrogen hydrolase family protein</fullName>
    </submittedName>
</protein>
<feature type="domain" description="CN hydrolase" evidence="2">
    <location>
        <begin position="1"/>
        <end position="245"/>
    </location>
</feature>
<evidence type="ECO:0000259" key="2">
    <source>
        <dbReference type="PROSITE" id="PS50263"/>
    </source>
</evidence>
<dbReference type="Proteomes" id="UP000223749">
    <property type="component" value="Chromosome"/>
</dbReference>
<dbReference type="OrthoDB" id="9811121at2"/>
<dbReference type="InterPro" id="IPR003010">
    <property type="entry name" value="C-N_Hydrolase"/>
</dbReference>
<accession>A0A2D1U2N5</accession>
<name>A0A2D1U2N5_9SPHI</name>
<dbReference type="Pfam" id="PF00795">
    <property type="entry name" value="CN_hydrolase"/>
    <property type="match status" value="1"/>
</dbReference>
<keyword evidence="1 3" id="KW-0378">Hydrolase</keyword>
<sequence length="263" mass="29168">MKVALASPPIPNSLAEGLANLEKLVKDASKRQAEIICFPESYLPGYLGMGYAPSDQSAESLKAALNRVCDIARIHSIAIIIPMDWHGSSGLQNLAFVISSDGKTLGYQTKNQLDPSEDNIWIPGTERQIFEVNGVKFGITICHEGFRYPESVRWAAQNGASIVFHPQFTEDKENGKLPTEWGSMNNPYYEKAMIMRSIENTIYFASVNYASKYMESATSIINPDGTLNAYQNYGTSGVIFADIDPNKATGLLAKRFKNQLYYK</sequence>
<keyword evidence="4" id="KW-1185">Reference proteome</keyword>
<dbReference type="AlphaFoldDB" id="A0A2D1U2N5"/>
<dbReference type="SUPFAM" id="SSF56317">
    <property type="entry name" value="Carbon-nitrogen hydrolase"/>
    <property type="match status" value="1"/>
</dbReference>
<evidence type="ECO:0000313" key="3">
    <source>
        <dbReference type="EMBL" id="ATP55868.1"/>
    </source>
</evidence>
<dbReference type="KEGG" id="pgs:CPT03_05010"/>
<dbReference type="RefSeq" id="WP_099437812.1">
    <property type="nucleotide sequence ID" value="NZ_CP024091.1"/>
</dbReference>
<dbReference type="EMBL" id="CP024091">
    <property type="protein sequence ID" value="ATP55868.1"/>
    <property type="molecule type" value="Genomic_DNA"/>
</dbReference>
<dbReference type="InterPro" id="IPR036526">
    <property type="entry name" value="C-N_Hydrolase_sf"/>
</dbReference>
<dbReference type="CDD" id="cd07197">
    <property type="entry name" value="nitrilase"/>
    <property type="match status" value="1"/>
</dbReference>
<proteinExistence type="predicted"/>
<reference evidence="3 4" key="1">
    <citation type="submission" date="2017-10" db="EMBL/GenBank/DDBJ databases">
        <title>Whole genome of Pedobacter ginsengisoli T01R-27 isolated from tomato rhizosphere.</title>
        <authorList>
            <person name="Weon H.-Y."/>
            <person name="Lee S.A."/>
            <person name="Sang M.K."/>
            <person name="Song J."/>
        </authorList>
    </citation>
    <scope>NUCLEOTIDE SEQUENCE [LARGE SCALE GENOMIC DNA]</scope>
    <source>
        <strain evidence="3 4">T01R-27</strain>
    </source>
</reference>
<evidence type="ECO:0000256" key="1">
    <source>
        <dbReference type="ARBA" id="ARBA00022801"/>
    </source>
</evidence>
<dbReference type="PANTHER" id="PTHR43674:SF2">
    <property type="entry name" value="BETA-UREIDOPROPIONASE"/>
    <property type="match status" value="1"/>
</dbReference>
<dbReference type="PANTHER" id="PTHR43674">
    <property type="entry name" value="NITRILASE C965.09-RELATED"/>
    <property type="match status" value="1"/>
</dbReference>
<dbReference type="GO" id="GO:0016811">
    <property type="term" value="F:hydrolase activity, acting on carbon-nitrogen (but not peptide) bonds, in linear amides"/>
    <property type="evidence" value="ECO:0007669"/>
    <property type="project" value="TreeGrafter"/>
</dbReference>